<accession>X0Z9W3</accession>
<comment type="caution">
    <text evidence="1">The sequence shown here is derived from an EMBL/GenBank/DDBJ whole genome shotgun (WGS) entry which is preliminary data.</text>
</comment>
<feature type="non-terminal residue" evidence="1">
    <location>
        <position position="30"/>
    </location>
</feature>
<reference evidence="1" key="1">
    <citation type="journal article" date="2014" name="Front. Microbiol.">
        <title>High frequency of phylogenetically diverse reductive dehalogenase-homologous genes in deep subseafloor sedimentary metagenomes.</title>
        <authorList>
            <person name="Kawai M."/>
            <person name="Futagami T."/>
            <person name="Toyoda A."/>
            <person name="Takaki Y."/>
            <person name="Nishi S."/>
            <person name="Hori S."/>
            <person name="Arai W."/>
            <person name="Tsubouchi T."/>
            <person name="Morono Y."/>
            <person name="Uchiyama I."/>
            <person name="Ito T."/>
            <person name="Fujiyama A."/>
            <person name="Inagaki F."/>
            <person name="Takami H."/>
        </authorList>
    </citation>
    <scope>NUCLEOTIDE SEQUENCE</scope>
    <source>
        <strain evidence="1">Expedition CK06-06</strain>
    </source>
</reference>
<dbReference type="AlphaFoldDB" id="X0Z9W3"/>
<gene>
    <name evidence="1" type="ORF">S01H4_13783</name>
</gene>
<proteinExistence type="predicted"/>
<sequence>MNDCMIVCNETILKGISIQAQNPIFSTIGM</sequence>
<name>X0Z9W3_9ZZZZ</name>
<dbReference type="EMBL" id="BART01006062">
    <property type="protein sequence ID" value="GAG57183.1"/>
    <property type="molecule type" value="Genomic_DNA"/>
</dbReference>
<organism evidence="1">
    <name type="scientific">marine sediment metagenome</name>
    <dbReference type="NCBI Taxonomy" id="412755"/>
    <lineage>
        <taxon>unclassified sequences</taxon>
        <taxon>metagenomes</taxon>
        <taxon>ecological metagenomes</taxon>
    </lineage>
</organism>
<protein>
    <submittedName>
        <fullName evidence="1">Uncharacterized protein</fullName>
    </submittedName>
</protein>
<evidence type="ECO:0000313" key="1">
    <source>
        <dbReference type="EMBL" id="GAG57183.1"/>
    </source>
</evidence>